<protein>
    <submittedName>
        <fullName evidence="1">Uncharacterized protein</fullName>
    </submittedName>
</protein>
<accession>A0A381YH89</accession>
<gene>
    <name evidence="1" type="ORF">METZ01_LOCUS129302</name>
</gene>
<proteinExistence type="predicted"/>
<dbReference type="AlphaFoldDB" id="A0A381YH89"/>
<evidence type="ECO:0000313" key="1">
    <source>
        <dbReference type="EMBL" id="SVA76448.1"/>
    </source>
</evidence>
<feature type="non-terminal residue" evidence="1">
    <location>
        <position position="1"/>
    </location>
</feature>
<dbReference type="EMBL" id="UINC01018244">
    <property type="protein sequence ID" value="SVA76448.1"/>
    <property type="molecule type" value="Genomic_DNA"/>
</dbReference>
<sequence>KPAKRRVFIVAGAGFEPATSGL</sequence>
<reference evidence="1" key="1">
    <citation type="submission" date="2018-05" db="EMBL/GenBank/DDBJ databases">
        <authorList>
            <person name="Lanie J.A."/>
            <person name="Ng W.-L."/>
            <person name="Kazmierczak K.M."/>
            <person name="Andrzejewski T.M."/>
            <person name="Davidsen T.M."/>
            <person name="Wayne K.J."/>
            <person name="Tettelin H."/>
            <person name="Glass J.I."/>
            <person name="Rusch D."/>
            <person name="Podicherti R."/>
            <person name="Tsui H.-C.T."/>
            <person name="Winkler M.E."/>
        </authorList>
    </citation>
    <scope>NUCLEOTIDE SEQUENCE</scope>
</reference>
<name>A0A381YH89_9ZZZZ</name>
<organism evidence="1">
    <name type="scientific">marine metagenome</name>
    <dbReference type="NCBI Taxonomy" id="408172"/>
    <lineage>
        <taxon>unclassified sequences</taxon>
        <taxon>metagenomes</taxon>
        <taxon>ecological metagenomes</taxon>
    </lineage>
</organism>